<organism evidence="1">
    <name type="scientific">marine sediment metagenome</name>
    <dbReference type="NCBI Taxonomy" id="412755"/>
    <lineage>
        <taxon>unclassified sequences</taxon>
        <taxon>metagenomes</taxon>
        <taxon>ecological metagenomes</taxon>
    </lineage>
</organism>
<feature type="non-terminal residue" evidence="1">
    <location>
        <position position="1"/>
    </location>
</feature>
<reference evidence="1" key="1">
    <citation type="journal article" date="2015" name="Nature">
        <title>Complex archaea that bridge the gap between prokaryotes and eukaryotes.</title>
        <authorList>
            <person name="Spang A."/>
            <person name="Saw J.H."/>
            <person name="Jorgensen S.L."/>
            <person name="Zaremba-Niedzwiedzka K."/>
            <person name="Martijn J."/>
            <person name="Lind A.E."/>
            <person name="van Eijk R."/>
            <person name="Schleper C."/>
            <person name="Guy L."/>
            <person name="Ettema T.J."/>
        </authorList>
    </citation>
    <scope>NUCLEOTIDE SEQUENCE</scope>
</reference>
<protein>
    <submittedName>
        <fullName evidence="1">Uncharacterized protein</fullName>
    </submittedName>
</protein>
<comment type="caution">
    <text evidence="1">The sequence shown here is derived from an EMBL/GenBank/DDBJ whole genome shotgun (WGS) entry which is preliminary data.</text>
</comment>
<proteinExistence type="predicted"/>
<name>A0A0F9DU11_9ZZZZ</name>
<accession>A0A0F9DU11</accession>
<dbReference type="AlphaFoldDB" id="A0A0F9DU11"/>
<evidence type="ECO:0000313" key="1">
    <source>
        <dbReference type="EMBL" id="KKL65303.1"/>
    </source>
</evidence>
<gene>
    <name evidence="1" type="ORF">LCGC14_2156310</name>
</gene>
<sequence length="53" mass="5307">LTMAETCGANNGGRLGLALRAFGDAEPVQTRSVWPGDGPPPTCVGLLGLAGLQ</sequence>
<dbReference type="EMBL" id="LAZR01027579">
    <property type="protein sequence ID" value="KKL65303.1"/>
    <property type="molecule type" value="Genomic_DNA"/>
</dbReference>